<dbReference type="EMBL" id="GG662718">
    <property type="protein sequence ID" value="EAR94103.1"/>
    <property type="molecule type" value="Genomic_DNA"/>
</dbReference>
<keyword evidence="2" id="KW-0732">Signal</keyword>
<feature type="chain" id="PRO_5004201736" evidence="2">
    <location>
        <begin position="21"/>
        <end position="112"/>
    </location>
</feature>
<dbReference type="GeneID" id="7842934"/>
<evidence type="ECO:0000313" key="3">
    <source>
        <dbReference type="EMBL" id="EAR94103.1"/>
    </source>
</evidence>
<keyword evidence="1" id="KW-0472">Membrane</keyword>
<name>Q23BL5_TETTS</name>
<keyword evidence="1 3" id="KW-0812">Transmembrane</keyword>
<protein>
    <submittedName>
        <fullName evidence="3">Transmembrane protein, putative</fullName>
    </submittedName>
</protein>
<keyword evidence="4" id="KW-1185">Reference proteome</keyword>
<accession>Q23BL5</accession>
<dbReference type="AlphaFoldDB" id="Q23BL5"/>
<dbReference type="RefSeq" id="XP_001014348.1">
    <property type="nucleotide sequence ID" value="XM_001014348.1"/>
</dbReference>
<proteinExistence type="predicted"/>
<dbReference type="HOGENOM" id="CLU_144475_0_0_1"/>
<evidence type="ECO:0000256" key="2">
    <source>
        <dbReference type="SAM" id="SignalP"/>
    </source>
</evidence>
<evidence type="ECO:0000313" key="4">
    <source>
        <dbReference type="Proteomes" id="UP000009168"/>
    </source>
</evidence>
<organism evidence="3 4">
    <name type="scientific">Tetrahymena thermophila (strain SB210)</name>
    <dbReference type="NCBI Taxonomy" id="312017"/>
    <lineage>
        <taxon>Eukaryota</taxon>
        <taxon>Sar</taxon>
        <taxon>Alveolata</taxon>
        <taxon>Ciliophora</taxon>
        <taxon>Intramacronucleata</taxon>
        <taxon>Oligohymenophorea</taxon>
        <taxon>Hymenostomatida</taxon>
        <taxon>Tetrahymenina</taxon>
        <taxon>Tetrahymenidae</taxon>
        <taxon>Tetrahymena</taxon>
    </lineage>
</organism>
<evidence type="ECO:0000256" key="1">
    <source>
        <dbReference type="SAM" id="Phobius"/>
    </source>
</evidence>
<dbReference type="InParanoid" id="Q23BL5"/>
<dbReference type="KEGG" id="tet:TTHERM_00233120"/>
<feature type="transmembrane region" description="Helical" evidence="1">
    <location>
        <begin position="87"/>
        <end position="111"/>
    </location>
</feature>
<dbReference type="Proteomes" id="UP000009168">
    <property type="component" value="Unassembled WGS sequence"/>
</dbReference>
<reference evidence="4" key="1">
    <citation type="journal article" date="2006" name="PLoS Biol.">
        <title>Macronuclear genome sequence of the ciliate Tetrahymena thermophila, a model eukaryote.</title>
        <authorList>
            <person name="Eisen J.A."/>
            <person name="Coyne R.S."/>
            <person name="Wu M."/>
            <person name="Wu D."/>
            <person name="Thiagarajan M."/>
            <person name="Wortman J.R."/>
            <person name="Badger J.H."/>
            <person name="Ren Q."/>
            <person name="Amedeo P."/>
            <person name="Jones K.M."/>
            <person name="Tallon L.J."/>
            <person name="Delcher A.L."/>
            <person name="Salzberg S.L."/>
            <person name="Silva J.C."/>
            <person name="Haas B.J."/>
            <person name="Majoros W.H."/>
            <person name="Farzad M."/>
            <person name="Carlton J.M."/>
            <person name="Smith R.K. Jr."/>
            <person name="Garg J."/>
            <person name="Pearlman R.E."/>
            <person name="Karrer K.M."/>
            <person name="Sun L."/>
            <person name="Manning G."/>
            <person name="Elde N.C."/>
            <person name="Turkewitz A.P."/>
            <person name="Asai D.J."/>
            <person name="Wilkes D.E."/>
            <person name="Wang Y."/>
            <person name="Cai H."/>
            <person name="Collins K."/>
            <person name="Stewart B.A."/>
            <person name="Lee S.R."/>
            <person name="Wilamowska K."/>
            <person name="Weinberg Z."/>
            <person name="Ruzzo W.L."/>
            <person name="Wloga D."/>
            <person name="Gaertig J."/>
            <person name="Frankel J."/>
            <person name="Tsao C.-C."/>
            <person name="Gorovsky M.A."/>
            <person name="Keeling P.J."/>
            <person name="Waller R.F."/>
            <person name="Patron N.J."/>
            <person name="Cherry J.M."/>
            <person name="Stover N.A."/>
            <person name="Krieger C.J."/>
            <person name="del Toro C."/>
            <person name="Ryder H.F."/>
            <person name="Williamson S.C."/>
            <person name="Barbeau R.A."/>
            <person name="Hamilton E.P."/>
            <person name="Orias E."/>
        </authorList>
    </citation>
    <scope>NUCLEOTIDE SEQUENCE [LARGE SCALE GENOMIC DNA]</scope>
    <source>
        <strain evidence="4">SB210</strain>
    </source>
</reference>
<keyword evidence="1" id="KW-1133">Transmembrane helix</keyword>
<gene>
    <name evidence="3" type="ORF">TTHERM_00233120</name>
</gene>
<sequence>MRKIASILILISITLFTVRASQCSEDIMNQINNGTVCQSSDNACKTALDTFIKCVQDCSKDMSSNSVIKICSQVNCSNISNDTVKALYNKMVACFDSVLIFSALFVLVALLF</sequence>
<feature type="signal peptide" evidence="2">
    <location>
        <begin position="1"/>
        <end position="20"/>
    </location>
</feature>